<dbReference type="OrthoDB" id="369398at2"/>
<dbReference type="Pfam" id="PF00359">
    <property type="entry name" value="PTS_EIIA_2"/>
    <property type="match status" value="1"/>
</dbReference>
<evidence type="ECO:0000256" key="7">
    <source>
        <dbReference type="ARBA" id="ARBA00022777"/>
    </source>
</evidence>
<keyword evidence="3" id="KW-0963">Cytoplasm</keyword>
<dbReference type="Proteomes" id="UP000321558">
    <property type="component" value="Unassembled WGS sequence"/>
</dbReference>
<name>A0A511ZR18_9BACI</name>
<dbReference type="InterPro" id="IPR051351">
    <property type="entry name" value="Ascorbate-PTS_EIIA_comp"/>
</dbReference>
<proteinExistence type="predicted"/>
<dbReference type="RefSeq" id="WP_147212751.1">
    <property type="nucleotide sequence ID" value="NZ_BJYM01000033.1"/>
</dbReference>
<dbReference type="GO" id="GO:0005737">
    <property type="term" value="C:cytoplasm"/>
    <property type="evidence" value="ECO:0007669"/>
    <property type="project" value="UniProtKB-SubCell"/>
</dbReference>
<evidence type="ECO:0000256" key="4">
    <source>
        <dbReference type="ARBA" id="ARBA00022553"/>
    </source>
</evidence>
<keyword evidence="5" id="KW-0808">Transferase</keyword>
<dbReference type="InterPro" id="IPR016152">
    <property type="entry name" value="PTrfase/Anion_transptr"/>
</dbReference>
<evidence type="ECO:0000256" key="2">
    <source>
        <dbReference type="ARBA" id="ARBA00022448"/>
    </source>
</evidence>
<keyword evidence="2" id="KW-0813">Transport</keyword>
<keyword evidence="4" id="KW-0597">Phosphoprotein</keyword>
<gene>
    <name evidence="12" type="ORF">OSO01_46300</name>
</gene>
<dbReference type="PROSITE" id="PS51094">
    <property type="entry name" value="PTS_EIIA_TYPE_2"/>
    <property type="match status" value="1"/>
</dbReference>
<evidence type="ECO:0000256" key="8">
    <source>
        <dbReference type="ARBA" id="ARBA00037387"/>
    </source>
</evidence>
<comment type="subcellular location">
    <subcellularLocation>
        <location evidence="1">Cytoplasm</location>
    </subcellularLocation>
</comment>
<feature type="domain" description="PTS EIIA type-2" evidence="11">
    <location>
        <begin position="4"/>
        <end position="145"/>
    </location>
</feature>
<dbReference type="AlphaFoldDB" id="A0A511ZR18"/>
<dbReference type="GO" id="GO:0009401">
    <property type="term" value="P:phosphoenolpyruvate-dependent sugar phosphotransferase system"/>
    <property type="evidence" value="ECO:0007669"/>
    <property type="project" value="UniProtKB-KW"/>
</dbReference>
<keyword evidence="13" id="KW-1185">Reference proteome</keyword>
<comment type="function">
    <text evidence="8">The phosphoenolpyruvate-dependent sugar phosphotransferase system (sugar PTS), a major carbohydrate active transport system, catalyzes the phosphorylation of incoming sugar substrates concomitantly with their translocation across the cell membrane. The enzyme II UlaABC PTS system is involved in ascorbate transport.</text>
</comment>
<accession>A0A511ZR18</accession>
<dbReference type="SUPFAM" id="SSF55804">
    <property type="entry name" value="Phoshotransferase/anion transport protein"/>
    <property type="match status" value="1"/>
</dbReference>
<protein>
    <recommendedName>
        <fullName evidence="9">Ascorbate-specific PTS system EIIA component</fullName>
    </recommendedName>
    <alternativeName>
        <fullName evidence="10">Ascorbate-specific phosphotransferase enzyme IIA component</fullName>
    </alternativeName>
</protein>
<keyword evidence="6" id="KW-0598">Phosphotransferase system</keyword>
<evidence type="ECO:0000259" key="11">
    <source>
        <dbReference type="PROSITE" id="PS51094"/>
    </source>
</evidence>
<evidence type="ECO:0000256" key="9">
    <source>
        <dbReference type="ARBA" id="ARBA00041175"/>
    </source>
</evidence>
<organism evidence="12 13">
    <name type="scientific">Oceanobacillus sojae</name>
    <dbReference type="NCBI Taxonomy" id="582851"/>
    <lineage>
        <taxon>Bacteria</taxon>
        <taxon>Bacillati</taxon>
        <taxon>Bacillota</taxon>
        <taxon>Bacilli</taxon>
        <taxon>Bacillales</taxon>
        <taxon>Bacillaceae</taxon>
        <taxon>Oceanobacillus</taxon>
    </lineage>
</organism>
<dbReference type="EMBL" id="BJYM01000033">
    <property type="protein sequence ID" value="GEN89891.1"/>
    <property type="molecule type" value="Genomic_DNA"/>
</dbReference>
<sequence length="146" mass="16290">MKEIKFTKENVRLNVQADDWKDAIHQGVALLEHNGLVTNKYASHIIRNIDEYGPYIVISPGIAIPHARPEDGAIDIGVSLITLKQPVRFHNVETPVRVLISFSAQDNNQHLNIIKLIVKIIEDGLIQEIADISSIQKLNDLIGGDK</sequence>
<comment type="caution">
    <text evidence="12">The sequence shown here is derived from an EMBL/GenBank/DDBJ whole genome shotgun (WGS) entry which is preliminary data.</text>
</comment>
<evidence type="ECO:0000256" key="3">
    <source>
        <dbReference type="ARBA" id="ARBA00022490"/>
    </source>
</evidence>
<dbReference type="InterPro" id="IPR002178">
    <property type="entry name" value="PTS_EIIA_type-2_dom"/>
</dbReference>
<dbReference type="GO" id="GO:0016301">
    <property type="term" value="F:kinase activity"/>
    <property type="evidence" value="ECO:0007669"/>
    <property type="project" value="UniProtKB-KW"/>
</dbReference>
<keyword evidence="7" id="KW-0418">Kinase</keyword>
<evidence type="ECO:0000256" key="6">
    <source>
        <dbReference type="ARBA" id="ARBA00022683"/>
    </source>
</evidence>
<dbReference type="PANTHER" id="PTHR36203">
    <property type="entry name" value="ASCORBATE-SPECIFIC PTS SYSTEM EIIA COMPONENT"/>
    <property type="match status" value="1"/>
</dbReference>
<reference evidence="12 13" key="1">
    <citation type="submission" date="2019-07" db="EMBL/GenBank/DDBJ databases">
        <title>Whole genome shotgun sequence of Oceanobacillus sojae NBRC 105379.</title>
        <authorList>
            <person name="Hosoyama A."/>
            <person name="Uohara A."/>
            <person name="Ohji S."/>
            <person name="Ichikawa N."/>
        </authorList>
    </citation>
    <scope>NUCLEOTIDE SEQUENCE [LARGE SCALE GENOMIC DNA]</scope>
    <source>
        <strain evidence="12 13">NBRC 105379</strain>
    </source>
</reference>
<dbReference type="CDD" id="cd00211">
    <property type="entry name" value="PTS_IIA_fru"/>
    <property type="match status" value="1"/>
</dbReference>
<evidence type="ECO:0000256" key="10">
    <source>
        <dbReference type="ARBA" id="ARBA00042072"/>
    </source>
</evidence>
<dbReference type="PANTHER" id="PTHR36203:SF1">
    <property type="entry name" value="ASCORBATE-SPECIFIC PTS SYSTEM EIIA COMPONENT"/>
    <property type="match status" value="1"/>
</dbReference>
<evidence type="ECO:0000313" key="13">
    <source>
        <dbReference type="Proteomes" id="UP000321558"/>
    </source>
</evidence>
<dbReference type="Gene3D" id="3.40.930.10">
    <property type="entry name" value="Mannitol-specific EII, Chain A"/>
    <property type="match status" value="1"/>
</dbReference>
<evidence type="ECO:0000313" key="12">
    <source>
        <dbReference type="EMBL" id="GEN89891.1"/>
    </source>
</evidence>
<evidence type="ECO:0000256" key="1">
    <source>
        <dbReference type="ARBA" id="ARBA00004496"/>
    </source>
</evidence>
<evidence type="ECO:0000256" key="5">
    <source>
        <dbReference type="ARBA" id="ARBA00022679"/>
    </source>
</evidence>